<proteinExistence type="predicted"/>
<dbReference type="EMBL" id="JAVRRD010000004">
    <property type="protein sequence ID" value="KAK5059713.1"/>
    <property type="molecule type" value="Genomic_DNA"/>
</dbReference>
<dbReference type="RefSeq" id="XP_064709534.1">
    <property type="nucleotide sequence ID" value="XM_064853135.1"/>
</dbReference>
<dbReference type="SUPFAM" id="SSF56784">
    <property type="entry name" value="HAD-like"/>
    <property type="match status" value="1"/>
</dbReference>
<protein>
    <recommendedName>
        <fullName evidence="4">2,3-diketo-5-methylthio-1-phosphopentane phosphatase</fullName>
    </recommendedName>
</protein>
<evidence type="ECO:0000313" key="2">
    <source>
        <dbReference type="EMBL" id="KAK5059713.1"/>
    </source>
</evidence>
<dbReference type="InterPro" id="IPR036412">
    <property type="entry name" value="HAD-like_sf"/>
</dbReference>
<dbReference type="Gene3D" id="3.90.1470.20">
    <property type="match status" value="1"/>
</dbReference>
<dbReference type="PANTHER" id="PTHR28181">
    <property type="entry name" value="UPF0655 PROTEIN YCR015C"/>
    <property type="match status" value="1"/>
</dbReference>
<organism evidence="2 3">
    <name type="scientific">Exophiala bonariae</name>
    <dbReference type="NCBI Taxonomy" id="1690606"/>
    <lineage>
        <taxon>Eukaryota</taxon>
        <taxon>Fungi</taxon>
        <taxon>Dikarya</taxon>
        <taxon>Ascomycota</taxon>
        <taxon>Pezizomycotina</taxon>
        <taxon>Eurotiomycetes</taxon>
        <taxon>Chaetothyriomycetidae</taxon>
        <taxon>Chaetothyriales</taxon>
        <taxon>Herpotrichiellaceae</taxon>
        <taxon>Exophiala</taxon>
    </lineage>
</organism>
<dbReference type="Pfam" id="PF12710">
    <property type="entry name" value="HAD"/>
    <property type="match status" value="1"/>
</dbReference>
<evidence type="ECO:0000256" key="1">
    <source>
        <dbReference type="ARBA" id="ARBA00022801"/>
    </source>
</evidence>
<comment type="caution">
    <text evidence="2">The sequence shown here is derived from an EMBL/GenBank/DDBJ whole genome shotgun (WGS) entry which is preliminary data.</text>
</comment>
<dbReference type="InterPro" id="IPR023214">
    <property type="entry name" value="HAD_sf"/>
</dbReference>
<dbReference type="InterPro" id="IPR006384">
    <property type="entry name" value="HAD_hydro_PyrdxlP_Pase-like"/>
</dbReference>
<dbReference type="InterPro" id="IPR050849">
    <property type="entry name" value="HAD-like_hydrolase_phosphatase"/>
</dbReference>
<evidence type="ECO:0000313" key="3">
    <source>
        <dbReference type="Proteomes" id="UP001358417"/>
    </source>
</evidence>
<dbReference type="GO" id="GO:0016791">
    <property type="term" value="F:phosphatase activity"/>
    <property type="evidence" value="ECO:0007669"/>
    <property type="project" value="InterPro"/>
</dbReference>
<accession>A0AAV9NL58</accession>
<sequence>MPAAKEPLPLILKHHPKFIFFTDFDGTITNQDSNDFLINNFGHGPLRRKEVFDDILHERRTFRDGFKELLDGIQLPLYKCIAELLENITLDEGFKEFYAWTHEHNIPVIVLSGGMNPIIRALLAHLIGEDEVKTLPVLSSNVVARSGKNLDEEGGWEIAYRDDSSYGHDKSLQIQPYAALPDGQRPTLFYAGDGVSDLSAARETDLLFAKEGRDLVTYCQKENVPFTTFRDFSQILGIMKRIVSGDVSVKDVADGKA</sequence>
<dbReference type="GeneID" id="89977754"/>
<keyword evidence="1" id="KW-0378">Hydrolase</keyword>
<keyword evidence="3" id="KW-1185">Reference proteome</keyword>
<reference evidence="2 3" key="1">
    <citation type="submission" date="2023-08" db="EMBL/GenBank/DDBJ databases">
        <title>Black Yeasts Isolated from many extreme environments.</title>
        <authorList>
            <person name="Coleine C."/>
            <person name="Stajich J.E."/>
            <person name="Selbmann L."/>
        </authorList>
    </citation>
    <scope>NUCLEOTIDE SEQUENCE [LARGE SCALE GENOMIC DNA]</scope>
    <source>
        <strain evidence="2 3">CCFEE 5792</strain>
    </source>
</reference>
<dbReference type="Proteomes" id="UP001358417">
    <property type="component" value="Unassembled WGS sequence"/>
</dbReference>
<name>A0AAV9NL58_9EURO</name>
<dbReference type="Gene3D" id="3.40.50.1000">
    <property type="entry name" value="HAD superfamily/HAD-like"/>
    <property type="match status" value="1"/>
</dbReference>
<evidence type="ECO:0008006" key="4">
    <source>
        <dbReference type="Google" id="ProtNLM"/>
    </source>
</evidence>
<dbReference type="PANTHER" id="PTHR28181:SF2">
    <property type="entry name" value="PHOSPHORIC MONOESTER HYDROLASE"/>
    <property type="match status" value="1"/>
</dbReference>
<dbReference type="NCBIfam" id="TIGR01488">
    <property type="entry name" value="HAD-SF-IB"/>
    <property type="match status" value="1"/>
</dbReference>
<dbReference type="AlphaFoldDB" id="A0AAV9NL58"/>
<dbReference type="NCBIfam" id="TIGR01489">
    <property type="entry name" value="DKMTPPase-SF"/>
    <property type="match status" value="1"/>
</dbReference>
<gene>
    <name evidence="2" type="ORF">LTR84_009596</name>
</gene>